<keyword evidence="1" id="KW-0805">Transcription regulation</keyword>
<accession>A0A0J6SL48</accession>
<dbReference type="Proteomes" id="UP000035929">
    <property type="component" value="Unassembled WGS sequence"/>
</dbReference>
<dbReference type="Pfam" id="PF03472">
    <property type="entry name" value="Autoind_bind"/>
    <property type="match status" value="1"/>
</dbReference>
<protein>
    <recommendedName>
        <fullName evidence="4">HTH luxR-type domain-containing protein</fullName>
    </recommendedName>
</protein>
<organism evidence="5 6">
    <name type="scientific">Methylobacterium aquaticum</name>
    <dbReference type="NCBI Taxonomy" id="270351"/>
    <lineage>
        <taxon>Bacteria</taxon>
        <taxon>Pseudomonadati</taxon>
        <taxon>Pseudomonadota</taxon>
        <taxon>Alphaproteobacteria</taxon>
        <taxon>Hyphomicrobiales</taxon>
        <taxon>Methylobacteriaceae</taxon>
        <taxon>Methylobacterium</taxon>
    </lineage>
</organism>
<evidence type="ECO:0000313" key="6">
    <source>
        <dbReference type="Proteomes" id="UP000035929"/>
    </source>
</evidence>
<dbReference type="InterPro" id="IPR016032">
    <property type="entry name" value="Sig_transdc_resp-reg_C-effctor"/>
</dbReference>
<name>A0A0J6SL48_9HYPH</name>
<dbReference type="Gene3D" id="1.10.10.10">
    <property type="entry name" value="Winged helix-like DNA-binding domain superfamily/Winged helix DNA-binding domain"/>
    <property type="match status" value="1"/>
</dbReference>
<keyword evidence="3" id="KW-0804">Transcription</keyword>
<dbReference type="PANTHER" id="PTHR44688">
    <property type="entry name" value="DNA-BINDING TRANSCRIPTIONAL ACTIVATOR DEVR_DOSR"/>
    <property type="match status" value="1"/>
</dbReference>
<dbReference type="CDD" id="cd06170">
    <property type="entry name" value="LuxR_C_like"/>
    <property type="match status" value="1"/>
</dbReference>
<evidence type="ECO:0000313" key="5">
    <source>
        <dbReference type="EMBL" id="KMO34389.1"/>
    </source>
</evidence>
<dbReference type="PROSITE" id="PS50043">
    <property type="entry name" value="HTH_LUXR_2"/>
    <property type="match status" value="1"/>
</dbReference>
<dbReference type="SUPFAM" id="SSF46894">
    <property type="entry name" value="C-terminal effector domain of the bipartite response regulators"/>
    <property type="match status" value="1"/>
</dbReference>
<dbReference type="Gene3D" id="3.30.450.80">
    <property type="entry name" value="Transcription factor LuxR-like, autoinducer-binding domain"/>
    <property type="match status" value="1"/>
</dbReference>
<comment type="caution">
    <text evidence="5">The sequence shown here is derived from an EMBL/GenBank/DDBJ whole genome shotgun (WGS) entry which is preliminary data.</text>
</comment>
<dbReference type="EMBL" id="LABX01000105">
    <property type="protein sequence ID" value="KMO34389.1"/>
    <property type="molecule type" value="Genomic_DNA"/>
</dbReference>
<dbReference type="SUPFAM" id="SSF75516">
    <property type="entry name" value="Pheromone-binding domain of LuxR-like quorum-sensing transcription factors"/>
    <property type="match status" value="1"/>
</dbReference>
<dbReference type="AlphaFoldDB" id="A0A0J6SL48"/>
<dbReference type="RefSeq" id="WP_048464468.1">
    <property type="nucleotide sequence ID" value="NZ_LABX01000105.1"/>
</dbReference>
<evidence type="ECO:0000259" key="4">
    <source>
        <dbReference type="PROSITE" id="PS50043"/>
    </source>
</evidence>
<sequence>MSRKQLDTTLDFLKSIDGASNPLDVCRKLRPLLDRLGIQNFMAGTIPNPGADQRQQLSNVLIDFWPREWTKRYFAKNYIARDPAIRHLMNQPSEFRWEDLKPLCRSDTTAQMIMDEAADFRLRQGITIPLLTIEGDIAGFSFAGEKLDISPEDLGMLRLVATYAFGRLLLIRETPGTGVSLAPREREALQWASEGKSEWEIGMIMGISEHGAEKHLRNARAKLGVSSRVHAVAQGIRLGLIV</sequence>
<dbReference type="InterPro" id="IPR036388">
    <property type="entry name" value="WH-like_DNA-bd_sf"/>
</dbReference>
<dbReference type="Pfam" id="PF00196">
    <property type="entry name" value="GerE"/>
    <property type="match status" value="1"/>
</dbReference>
<proteinExistence type="predicted"/>
<keyword evidence="2" id="KW-0238">DNA-binding</keyword>
<evidence type="ECO:0000256" key="1">
    <source>
        <dbReference type="ARBA" id="ARBA00023015"/>
    </source>
</evidence>
<gene>
    <name evidence="5" type="ORF">VP06_14385</name>
</gene>
<evidence type="ECO:0000256" key="2">
    <source>
        <dbReference type="ARBA" id="ARBA00023125"/>
    </source>
</evidence>
<dbReference type="InterPro" id="IPR005143">
    <property type="entry name" value="TF_LuxR_autoind-bd_dom"/>
</dbReference>
<dbReference type="GO" id="GO:0003677">
    <property type="term" value="F:DNA binding"/>
    <property type="evidence" value="ECO:0007669"/>
    <property type="project" value="UniProtKB-KW"/>
</dbReference>
<dbReference type="SMART" id="SM00421">
    <property type="entry name" value="HTH_LUXR"/>
    <property type="match status" value="1"/>
</dbReference>
<dbReference type="PATRIC" id="fig|270351.6.peg.271"/>
<reference evidence="5 6" key="1">
    <citation type="submission" date="2015-03" db="EMBL/GenBank/DDBJ databases">
        <title>Genome sequencing of Methylobacterium aquaticum DSM16371 type strain.</title>
        <authorList>
            <person name="Chaudhry V."/>
            <person name="Patil P.B."/>
        </authorList>
    </citation>
    <scope>NUCLEOTIDE SEQUENCE [LARGE SCALE GENOMIC DNA]</scope>
    <source>
        <strain evidence="5 6">DSM 16371</strain>
    </source>
</reference>
<dbReference type="OrthoDB" id="3170288at2"/>
<dbReference type="PANTHER" id="PTHR44688:SF25">
    <property type="entry name" value="HTH LUXR-TYPE DOMAIN-CONTAINING PROTEIN"/>
    <property type="match status" value="1"/>
</dbReference>
<evidence type="ECO:0000256" key="3">
    <source>
        <dbReference type="ARBA" id="ARBA00023163"/>
    </source>
</evidence>
<feature type="domain" description="HTH luxR-type" evidence="4">
    <location>
        <begin position="174"/>
        <end position="239"/>
    </location>
</feature>
<dbReference type="InterPro" id="IPR036693">
    <property type="entry name" value="TF_LuxR_autoind-bd_dom_sf"/>
</dbReference>
<dbReference type="InterPro" id="IPR000792">
    <property type="entry name" value="Tscrpt_reg_LuxR_C"/>
</dbReference>
<dbReference type="GO" id="GO:0006355">
    <property type="term" value="P:regulation of DNA-templated transcription"/>
    <property type="evidence" value="ECO:0007669"/>
    <property type="project" value="InterPro"/>
</dbReference>